<evidence type="ECO:0000256" key="2">
    <source>
        <dbReference type="SAM" id="Phobius"/>
    </source>
</evidence>
<keyword evidence="2" id="KW-0812">Transmembrane</keyword>
<name>A0A516G707_9MICO</name>
<keyword evidence="4" id="KW-1185">Reference proteome</keyword>
<dbReference type="AlphaFoldDB" id="A0A516G707"/>
<evidence type="ECO:0000313" key="3">
    <source>
        <dbReference type="EMBL" id="QDO87303.1"/>
    </source>
</evidence>
<evidence type="ECO:0000313" key="4">
    <source>
        <dbReference type="Proteomes" id="UP000315395"/>
    </source>
</evidence>
<evidence type="ECO:0000256" key="1">
    <source>
        <dbReference type="SAM" id="MobiDB-lite"/>
    </source>
</evidence>
<protein>
    <submittedName>
        <fullName evidence="3">Uncharacterized protein</fullName>
    </submittedName>
</protein>
<dbReference type="Proteomes" id="UP000315395">
    <property type="component" value="Chromosome"/>
</dbReference>
<feature type="region of interest" description="Disordered" evidence="1">
    <location>
        <begin position="36"/>
        <end position="114"/>
    </location>
</feature>
<dbReference type="KEGG" id="orz:FNH13_02285"/>
<feature type="transmembrane region" description="Helical" evidence="2">
    <location>
        <begin position="6"/>
        <end position="28"/>
    </location>
</feature>
<dbReference type="RefSeq" id="WP_143781961.1">
    <property type="nucleotide sequence ID" value="NZ_CP041616.1"/>
</dbReference>
<organism evidence="3 4">
    <name type="scientific">Ornithinimicrobium ciconiae</name>
    <dbReference type="NCBI Taxonomy" id="2594265"/>
    <lineage>
        <taxon>Bacteria</taxon>
        <taxon>Bacillati</taxon>
        <taxon>Actinomycetota</taxon>
        <taxon>Actinomycetes</taxon>
        <taxon>Micrococcales</taxon>
        <taxon>Ornithinimicrobiaceae</taxon>
        <taxon>Ornithinimicrobium</taxon>
    </lineage>
</organism>
<keyword evidence="2" id="KW-0472">Membrane</keyword>
<dbReference type="OrthoDB" id="4872056at2"/>
<sequence>MSLWLELLLAGAVALVLVGAVGAFWLLTDWLRRRRRARSVSSAPRSSTARGVSTAVPGEEEWPVNETHAAPPVVRGGLDYRDHPGPVVERRGPDVTERRYRDAIDRTSGENPRT</sequence>
<accession>A0A516G707</accession>
<reference evidence="3 4" key="1">
    <citation type="submission" date="2019-07" db="EMBL/GenBank/DDBJ databases">
        <title>complete genome sequencing of Ornithinimicrobium sp. H23M54.</title>
        <authorList>
            <person name="Bae J.-W."/>
            <person name="Lee S.-Y."/>
        </authorList>
    </citation>
    <scope>NUCLEOTIDE SEQUENCE [LARGE SCALE GENOMIC DNA]</scope>
    <source>
        <strain evidence="3 4">H23M54</strain>
    </source>
</reference>
<proteinExistence type="predicted"/>
<feature type="compositionally biased region" description="Low complexity" evidence="1">
    <location>
        <begin position="39"/>
        <end position="50"/>
    </location>
</feature>
<keyword evidence="2" id="KW-1133">Transmembrane helix</keyword>
<gene>
    <name evidence="3" type="ORF">FNH13_02285</name>
</gene>
<feature type="compositionally biased region" description="Basic and acidic residues" evidence="1">
    <location>
        <begin position="78"/>
        <end position="114"/>
    </location>
</feature>
<dbReference type="EMBL" id="CP041616">
    <property type="protein sequence ID" value="QDO87303.1"/>
    <property type="molecule type" value="Genomic_DNA"/>
</dbReference>